<evidence type="ECO:0000256" key="5">
    <source>
        <dbReference type="ARBA" id="ARBA00022970"/>
    </source>
</evidence>
<evidence type="ECO:0000313" key="10">
    <source>
        <dbReference type="EMBL" id="NIH78991.1"/>
    </source>
</evidence>
<evidence type="ECO:0000256" key="4">
    <source>
        <dbReference type="ARBA" id="ARBA00022692"/>
    </source>
</evidence>
<feature type="transmembrane region" description="Helical" evidence="9">
    <location>
        <begin position="268"/>
        <end position="287"/>
    </location>
</feature>
<reference evidence="10 11" key="1">
    <citation type="submission" date="2020-03" db="EMBL/GenBank/DDBJ databases">
        <title>Sequencing the genomes of 1000 actinobacteria strains.</title>
        <authorList>
            <person name="Klenk H.-P."/>
        </authorList>
    </citation>
    <scope>NUCLEOTIDE SEQUENCE [LARGE SCALE GENOMIC DNA]</scope>
    <source>
        <strain evidence="10 11">DSM 45668</strain>
    </source>
</reference>
<dbReference type="EMBL" id="JAANOU010000001">
    <property type="protein sequence ID" value="NIH78991.1"/>
    <property type="molecule type" value="Genomic_DNA"/>
</dbReference>
<evidence type="ECO:0000256" key="1">
    <source>
        <dbReference type="ARBA" id="ARBA00004651"/>
    </source>
</evidence>
<gene>
    <name evidence="10" type="ORF">FHX46_001521</name>
</gene>
<keyword evidence="3" id="KW-1003">Cell membrane</keyword>
<dbReference type="PANTHER" id="PTHR11795">
    <property type="entry name" value="BRANCHED-CHAIN AMINO ACID TRANSPORT SYSTEM PERMEASE PROTEIN LIVH"/>
    <property type="match status" value="1"/>
</dbReference>
<dbReference type="InterPro" id="IPR001851">
    <property type="entry name" value="ABC_transp_permease"/>
</dbReference>
<organism evidence="10 11">
    <name type="scientific">Amycolatopsis viridis</name>
    <dbReference type="NCBI Taxonomy" id="185678"/>
    <lineage>
        <taxon>Bacteria</taxon>
        <taxon>Bacillati</taxon>
        <taxon>Actinomycetota</taxon>
        <taxon>Actinomycetes</taxon>
        <taxon>Pseudonocardiales</taxon>
        <taxon>Pseudonocardiaceae</taxon>
        <taxon>Amycolatopsis</taxon>
    </lineage>
</organism>
<keyword evidence="5" id="KW-0029">Amino-acid transport</keyword>
<dbReference type="InterPro" id="IPR052157">
    <property type="entry name" value="BCAA_transport_permease"/>
</dbReference>
<evidence type="ECO:0000256" key="8">
    <source>
        <dbReference type="ARBA" id="ARBA00037998"/>
    </source>
</evidence>
<feature type="transmembrane region" description="Helical" evidence="9">
    <location>
        <begin position="12"/>
        <end position="30"/>
    </location>
</feature>
<evidence type="ECO:0000256" key="7">
    <source>
        <dbReference type="ARBA" id="ARBA00023136"/>
    </source>
</evidence>
<evidence type="ECO:0000256" key="6">
    <source>
        <dbReference type="ARBA" id="ARBA00022989"/>
    </source>
</evidence>
<comment type="caution">
    <text evidence="10">The sequence shown here is derived from an EMBL/GenBank/DDBJ whole genome shotgun (WGS) entry which is preliminary data.</text>
</comment>
<dbReference type="PANTHER" id="PTHR11795:SF450">
    <property type="entry name" value="ABC TRANSPORTER PERMEASE PROTEIN"/>
    <property type="match status" value="1"/>
</dbReference>
<keyword evidence="2" id="KW-0813">Transport</keyword>
<proteinExistence type="inferred from homology"/>
<feature type="transmembrane region" description="Helical" evidence="9">
    <location>
        <begin position="141"/>
        <end position="158"/>
    </location>
</feature>
<dbReference type="Pfam" id="PF02653">
    <property type="entry name" value="BPD_transp_2"/>
    <property type="match status" value="1"/>
</dbReference>
<accession>A0ABX0SPW1</accession>
<feature type="transmembrane region" description="Helical" evidence="9">
    <location>
        <begin position="58"/>
        <end position="78"/>
    </location>
</feature>
<name>A0ABX0SPW1_9PSEU</name>
<feature type="transmembrane region" description="Helical" evidence="9">
    <location>
        <begin position="35"/>
        <end position="52"/>
    </location>
</feature>
<evidence type="ECO:0000256" key="2">
    <source>
        <dbReference type="ARBA" id="ARBA00022448"/>
    </source>
</evidence>
<protein>
    <submittedName>
        <fullName evidence="10">Branched-chain amino acid transport system permease protein</fullName>
    </submittedName>
</protein>
<evidence type="ECO:0000256" key="3">
    <source>
        <dbReference type="ARBA" id="ARBA00022475"/>
    </source>
</evidence>
<keyword evidence="4 9" id="KW-0812">Transmembrane</keyword>
<comment type="similarity">
    <text evidence="8">Belongs to the binding-protein-dependent transport system permease family. LivHM subfamily.</text>
</comment>
<dbReference type="CDD" id="cd06582">
    <property type="entry name" value="TM_PBP1_LivH_like"/>
    <property type="match status" value="1"/>
</dbReference>
<evidence type="ECO:0000313" key="11">
    <source>
        <dbReference type="Proteomes" id="UP000754495"/>
    </source>
</evidence>
<evidence type="ECO:0000256" key="9">
    <source>
        <dbReference type="SAM" id="Phobius"/>
    </source>
</evidence>
<comment type="subcellular location">
    <subcellularLocation>
        <location evidence="1">Cell membrane</location>
        <topology evidence="1">Multi-pass membrane protein</topology>
    </subcellularLocation>
</comment>
<feature type="transmembrane region" description="Helical" evidence="9">
    <location>
        <begin position="223"/>
        <end position="248"/>
    </location>
</feature>
<keyword evidence="7 9" id="KW-0472">Membrane</keyword>
<dbReference type="Proteomes" id="UP000754495">
    <property type="component" value="Unassembled WGS sequence"/>
</dbReference>
<sequence length="293" mass="30568">MMHTFLQLAVNGLGKGAVYALLALGFVIIFKATEVINFAHGSLVLFGGYLVVVTRESLGWLGASLVGVAGAGLLAVVVERLLLSRTKLADPNSLALLTIGVDVIVAEEIVRRLGVGVPFLGEAWDAKPIQVGGITLFRTHLVAMAVAAVLITAFYLAFKFSNWGVAMRAQAENREAAALMGIRSRQVTMTAWLVAGLLAGVAVLFLATQDFSGAGLSRGTHSIALAAFPAAILGGLDSTVGAIVGGLIVGLVEALSAQYISFDFSKSAVFLVMLLVLVVRPSGLFGTRESTRV</sequence>
<keyword evidence="6 9" id="KW-1133">Transmembrane helix</keyword>
<keyword evidence="11" id="KW-1185">Reference proteome</keyword>
<feature type="transmembrane region" description="Helical" evidence="9">
    <location>
        <begin position="189"/>
        <end position="211"/>
    </location>
</feature>